<feature type="transmembrane region" description="Helical" evidence="5">
    <location>
        <begin position="81"/>
        <end position="100"/>
    </location>
</feature>
<keyword evidence="8" id="KW-1185">Reference proteome</keyword>
<reference evidence="7 8" key="1">
    <citation type="journal article" date="2018" name="BMC Genomics">
        <title>Comparative genome analyses reveal sequence features reflecting distinct modes of host-adaptation between dicot and monocot powdery mildew.</title>
        <authorList>
            <person name="Wu Y."/>
            <person name="Ma X."/>
            <person name="Pan Z."/>
            <person name="Kale S.D."/>
            <person name="Song Y."/>
            <person name="King H."/>
            <person name="Zhang Q."/>
            <person name="Presley C."/>
            <person name="Deng X."/>
            <person name="Wei C.I."/>
            <person name="Xiao S."/>
        </authorList>
    </citation>
    <scope>NUCLEOTIDE SEQUENCE [LARGE SCALE GENOMIC DNA]</scope>
    <source>
        <strain evidence="7">UMSG2</strain>
    </source>
</reference>
<evidence type="ECO:0000259" key="6">
    <source>
        <dbReference type="PROSITE" id="PS50850"/>
    </source>
</evidence>
<keyword evidence="2 5" id="KW-0812">Transmembrane</keyword>
<keyword evidence="3 5" id="KW-1133">Transmembrane helix</keyword>
<dbReference type="GO" id="GO:0000329">
    <property type="term" value="C:fungal-type vacuole membrane"/>
    <property type="evidence" value="ECO:0007669"/>
    <property type="project" value="TreeGrafter"/>
</dbReference>
<feature type="transmembrane region" description="Helical" evidence="5">
    <location>
        <begin position="306"/>
        <end position="324"/>
    </location>
</feature>
<dbReference type="PANTHER" id="PTHR23501:SF33">
    <property type="entry name" value="MAJOR FACILITATOR SUPERFAMILY (MFS) PROFILE DOMAIN-CONTAINING PROTEIN"/>
    <property type="match status" value="1"/>
</dbReference>
<feature type="transmembrane region" description="Helical" evidence="5">
    <location>
        <begin position="112"/>
        <end position="133"/>
    </location>
</feature>
<feature type="transmembrane region" description="Helical" evidence="5">
    <location>
        <begin position="173"/>
        <end position="195"/>
    </location>
</feature>
<comment type="subcellular location">
    <subcellularLocation>
        <location evidence="1">Membrane</location>
        <topology evidence="1">Multi-pass membrane protein</topology>
    </subcellularLocation>
</comment>
<dbReference type="SUPFAM" id="SSF103473">
    <property type="entry name" value="MFS general substrate transporter"/>
    <property type="match status" value="1"/>
</dbReference>
<sequence length="550" mass="59715">MKQNSNMVPSEESRLLEGYDTELPEYKASQPCITRVEFFSASNLAGVLLASSGVFVSGIDQSFITATYVDIASSMKALNNASLLLTAYSLGYCSALPIYGRLSDRYGRKLPMLVANFIFGVGCLLSAISYSFWQIILGRAVTGIGAAGMISLVSVIITDCVPQSHVASMRSYVSIVSVLGRCSGGVIGAFILELFGWKWSFALQVPLVIVGGLACFLLMPESLEEKSIRDEPFAIKDFDILGLTFFVLAIGSYLKATSQDSLEFDFHPDSTLSLAALSSCIFGLLFFATEILYAKEPFLPLKHLSGTMNAYLIVQIITFFSEETHIANLPPYFAYAEKFKTSTVAVYLLTSSAGFSSGSVFGGSIIKKTHRIKIQSIISLILSVLVYLLIALQWKQDAHVIEATYIFLAGFLSGVFLAATFGAIATTCSRQMIASTITSYYLCDEVGSIIGAGFSTAALRGTFTASLYRELPDSSQKLKVKNHLGGLKRYQFFQNSSSSTANSNPKTVPPKLLHDCLYGSRGSDISLAYSSYYSRACDGVVRKILTENCD</sequence>
<dbReference type="STRING" id="212602.A0A420H885"/>
<feature type="transmembrane region" description="Helical" evidence="5">
    <location>
        <begin position="44"/>
        <end position="69"/>
    </location>
</feature>
<gene>
    <name evidence="7" type="ORF">OnM2_103021</name>
</gene>
<evidence type="ECO:0000256" key="1">
    <source>
        <dbReference type="ARBA" id="ARBA00004141"/>
    </source>
</evidence>
<dbReference type="EMBL" id="MCFK01010358">
    <property type="protein sequence ID" value="RKF53642.1"/>
    <property type="molecule type" value="Genomic_DNA"/>
</dbReference>
<feature type="transmembrane region" description="Helical" evidence="5">
    <location>
        <begin position="377"/>
        <end position="394"/>
    </location>
</feature>
<accession>A0A420H885</accession>
<evidence type="ECO:0000256" key="5">
    <source>
        <dbReference type="SAM" id="Phobius"/>
    </source>
</evidence>
<feature type="transmembrane region" description="Helical" evidence="5">
    <location>
        <begin position="201"/>
        <end position="218"/>
    </location>
</feature>
<evidence type="ECO:0000256" key="3">
    <source>
        <dbReference type="ARBA" id="ARBA00022989"/>
    </source>
</evidence>
<feature type="transmembrane region" description="Helical" evidence="5">
    <location>
        <begin position="139"/>
        <end position="161"/>
    </location>
</feature>
<evidence type="ECO:0000256" key="4">
    <source>
        <dbReference type="ARBA" id="ARBA00023136"/>
    </source>
</evidence>
<evidence type="ECO:0000313" key="7">
    <source>
        <dbReference type="EMBL" id="RKF53642.1"/>
    </source>
</evidence>
<feature type="transmembrane region" description="Helical" evidence="5">
    <location>
        <begin position="274"/>
        <end position="294"/>
    </location>
</feature>
<feature type="transmembrane region" description="Helical" evidence="5">
    <location>
        <begin position="406"/>
        <end position="425"/>
    </location>
</feature>
<dbReference type="InterPro" id="IPR011701">
    <property type="entry name" value="MFS"/>
</dbReference>
<organism evidence="7 8">
    <name type="scientific">Erysiphe neolycopersici</name>
    <dbReference type="NCBI Taxonomy" id="212602"/>
    <lineage>
        <taxon>Eukaryota</taxon>
        <taxon>Fungi</taxon>
        <taxon>Dikarya</taxon>
        <taxon>Ascomycota</taxon>
        <taxon>Pezizomycotina</taxon>
        <taxon>Leotiomycetes</taxon>
        <taxon>Erysiphales</taxon>
        <taxon>Erysiphaceae</taxon>
        <taxon>Erysiphe</taxon>
    </lineage>
</organism>
<feature type="domain" description="Major facilitator superfamily (MFS) profile" evidence="6">
    <location>
        <begin position="46"/>
        <end position="497"/>
    </location>
</feature>
<keyword evidence="4 5" id="KW-0472">Membrane</keyword>
<dbReference type="Proteomes" id="UP000286134">
    <property type="component" value="Unassembled WGS sequence"/>
</dbReference>
<dbReference type="InterPro" id="IPR036259">
    <property type="entry name" value="MFS_trans_sf"/>
</dbReference>
<evidence type="ECO:0000256" key="2">
    <source>
        <dbReference type="ARBA" id="ARBA00022692"/>
    </source>
</evidence>
<dbReference type="Pfam" id="PF07690">
    <property type="entry name" value="MFS_1"/>
    <property type="match status" value="1"/>
</dbReference>
<dbReference type="PROSITE" id="PS50850">
    <property type="entry name" value="MFS"/>
    <property type="match status" value="1"/>
</dbReference>
<proteinExistence type="predicted"/>
<dbReference type="OrthoDB" id="6770063at2759"/>
<feature type="transmembrane region" description="Helical" evidence="5">
    <location>
        <begin position="344"/>
        <end position="365"/>
    </location>
</feature>
<dbReference type="Gene3D" id="1.20.1250.20">
    <property type="entry name" value="MFS general substrate transporter like domains"/>
    <property type="match status" value="1"/>
</dbReference>
<dbReference type="GO" id="GO:0015174">
    <property type="term" value="F:basic amino acid transmembrane transporter activity"/>
    <property type="evidence" value="ECO:0007669"/>
    <property type="project" value="TreeGrafter"/>
</dbReference>
<protein>
    <submittedName>
        <fullName evidence="7">Vacuolar basic amino acid transporter 1</fullName>
    </submittedName>
</protein>
<name>A0A420H885_9PEZI</name>
<comment type="caution">
    <text evidence="7">The sequence shown here is derived from an EMBL/GenBank/DDBJ whole genome shotgun (WGS) entry which is preliminary data.</text>
</comment>
<evidence type="ECO:0000313" key="8">
    <source>
        <dbReference type="Proteomes" id="UP000286134"/>
    </source>
</evidence>
<dbReference type="AlphaFoldDB" id="A0A420H885"/>
<feature type="transmembrane region" description="Helical" evidence="5">
    <location>
        <begin position="238"/>
        <end position="254"/>
    </location>
</feature>
<dbReference type="Gene3D" id="1.20.1720.10">
    <property type="entry name" value="Multidrug resistance protein D"/>
    <property type="match status" value="1"/>
</dbReference>
<dbReference type="InterPro" id="IPR020846">
    <property type="entry name" value="MFS_dom"/>
</dbReference>
<dbReference type="PANTHER" id="PTHR23501">
    <property type="entry name" value="MAJOR FACILITATOR SUPERFAMILY"/>
    <property type="match status" value="1"/>
</dbReference>